<protein>
    <submittedName>
        <fullName evidence="2">Sporulation protein YpjB</fullName>
    </submittedName>
</protein>
<dbReference type="Pfam" id="PF09577">
    <property type="entry name" value="Spore_YpjB"/>
    <property type="match status" value="1"/>
</dbReference>
<evidence type="ECO:0000313" key="3">
    <source>
        <dbReference type="Proteomes" id="UP001145069"/>
    </source>
</evidence>
<keyword evidence="1" id="KW-0812">Transmembrane</keyword>
<proteinExistence type="predicted"/>
<keyword evidence="1" id="KW-1133">Transmembrane helix</keyword>
<dbReference type="InterPro" id="IPR014231">
    <property type="entry name" value="Spore_YpjB"/>
</dbReference>
<keyword evidence="3" id="KW-1185">Reference proteome</keyword>
<dbReference type="RefSeq" id="WP_272444768.1">
    <property type="nucleotide sequence ID" value="NZ_JAMQKC010000001.1"/>
</dbReference>
<keyword evidence="1" id="KW-0472">Membrane</keyword>
<feature type="transmembrane region" description="Helical" evidence="1">
    <location>
        <begin position="215"/>
        <end position="235"/>
    </location>
</feature>
<dbReference type="AlphaFoldDB" id="A0A9X3WAS1"/>
<name>A0A9X3WAS1_9BACI</name>
<reference evidence="2" key="1">
    <citation type="submission" date="2022-06" db="EMBL/GenBank/DDBJ databases">
        <title>Aquibacillus sp. a new bacterium isolated from soil saline samples.</title>
        <authorList>
            <person name="Galisteo C."/>
            <person name="De La Haba R."/>
            <person name="Sanchez-Porro C."/>
            <person name="Ventosa A."/>
        </authorList>
    </citation>
    <scope>NUCLEOTIDE SEQUENCE</scope>
    <source>
        <strain evidence="2">3ASR75-54</strain>
    </source>
</reference>
<comment type="caution">
    <text evidence="2">The sequence shown here is derived from an EMBL/GenBank/DDBJ whole genome shotgun (WGS) entry which is preliminary data.</text>
</comment>
<evidence type="ECO:0000256" key="1">
    <source>
        <dbReference type="SAM" id="Phobius"/>
    </source>
</evidence>
<organism evidence="2 3">
    <name type="scientific">Aquibacillus salsiterrae</name>
    <dbReference type="NCBI Taxonomy" id="2950439"/>
    <lineage>
        <taxon>Bacteria</taxon>
        <taxon>Bacillati</taxon>
        <taxon>Bacillota</taxon>
        <taxon>Bacilli</taxon>
        <taxon>Bacillales</taxon>
        <taxon>Bacillaceae</taxon>
        <taxon>Aquibacillus</taxon>
    </lineage>
</organism>
<accession>A0A9X3WAS1</accession>
<dbReference type="EMBL" id="JAMQKC010000001">
    <property type="protein sequence ID" value="MDC3415362.1"/>
    <property type="molecule type" value="Genomic_DNA"/>
</dbReference>
<gene>
    <name evidence="2" type="ORF">NC799_00340</name>
</gene>
<sequence length="251" mass="28993">MNHLSKYIVLISITVLLGIQQFPSITFADHSSLTKTIYQFERLIEERRFATAKELLVGHKDELITMFKDEPLEVENDMLALIDANIKIVDDPSVEWGLKIKNALALVLAVDSIRNENDPLWINWKSEVETTLATTDERALTEEDLQLLNEKWAIIKPALQLSLSEEQYKKVSKSYQAFYENPDRTENVEQLITVFRDTTILDVSNTTHKKDSMTFIWLIFVVGGLITLTLSYVAWKKYKAEKNKNQRQPTN</sequence>
<evidence type="ECO:0000313" key="2">
    <source>
        <dbReference type="EMBL" id="MDC3415362.1"/>
    </source>
</evidence>
<dbReference type="Proteomes" id="UP001145069">
    <property type="component" value="Unassembled WGS sequence"/>
</dbReference>